<dbReference type="Proteomes" id="UP001151518">
    <property type="component" value="Unassembled WGS sequence"/>
</dbReference>
<feature type="coiled-coil region" evidence="7">
    <location>
        <begin position="763"/>
        <end position="818"/>
    </location>
</feature>
<feature type="region of interest" description="Disordered" evidence="8">
    <location>
        <begin position="1"/>
        <end position="27"/>
    </location>
</feature>
<feature type="compositionally biased region" description="Polar residues" evidence="8">
    <location>
        <begin position="919"/>
        <end position="929"/>
    </location>
</feature>
<dbReference type="InterPro" id="IPR000938">
    <property type="entry name" value="CAP-Gly_domain"/>
</dbReference>
<feature type="compositionally biased region" description="Polar residues" evidence="8">
    <location>
        <begin position="136"/>
        <end position="163"/>
    </location>
</feature>
<feature type="region of interest" description="Disordered" evidence="8">
    <location>
        <begin position="301"/>
        <end position="370"/>
    </location>
</feature>
<protein>
    <recommendedName>
        <fullName evidence="9">CAP-Gly domain-containing protein</fullName>
    </recommendedName>
</protein>
<gene>
    <name evidence="10" type="ORF">GGI25_002849</name>
</gene>
<comment type="subcellular location">
    <subcellularLocation>
        <location evidence="1">Cytoplasm</location>
        <location evidence="1">Cytoskeleton</location>
    </subcellularLocation>
</comment>
<evidence type="ECO:0000256" key="3">
    <source>
        <dbReference type="ARBA" id="ARBA00022701"/>
    </source>
</evidence>
<reference evidence="10" key="1">
    <citation type="submission" date="2022-07" db="EMBL/GenBank/DDBJ databases">
        <title>Phylogenomic reconstructions and comparative analyses of Kickxellomycotina fungi.</title>
        <authorList>
            <person name="Reynolds N.K."/>
            <person name="Stajich J.E."/>
            <person name="Barry K."/>
            <person name="Grigoriev I.V."/>
            <person name="Crous P."/>
            <person name="Smith M.E."/>
        </authorList>
    </citation>
    <scope>NUCLEOTIDE SEQUENCE</scope>
    <source>
        <strain evidence="10">NRRL 3115</strain>
    </source>
</reference>
<keyword evidence="2" id="KW-0963">Cytoplasm</keyword>
<feature type="coiled-coil region" evidence="7">
    <location>
        <begin position="962"/>
        <end position="1010"/>
    </location>
</feature>
<dbReference type="EMBL" id="JANBTW010000027">
    <property type="protein sequence ID" value="KAJ2677897.1"/>
    <property type="molecule type" value="Genomic_DNA"/>
</dbReference>
<evidence type="ECO:0000313" key="11">
    <source>
        <dbReference type="Proteomes" id="UP001151518"/>
    </source>
</evidence>
<feature type="region of interest" description="Disordered" evidence="8">
    <location>
        <begin position="384"/>
        <end position="467"/>
    </location>
</feature>
<evidence type="ECO:0000256" key="7">
    <source>
        <dbReference type="SAM" id="Coils"/>
    </source>
</evidence>
<evidence type="ECO:0000313" key="10">
    <source>
        <dbReference type="EMBL" id="KAJ2677897.1"/>
    </source>
</evidence>
<evidence type="ECO:0000256" key="6">
    <source>
        <dbReference type="ARBA" id="ARBA00023212"/>
    </source>
</evidence>
<evidence type="ECO:0000259" key="9">
    <source>
        <dbReference type="PROSITE" id="PS50245"/>
    </source>
</evidence>
<dbReference type="Pfam" id="PF01302">
    <property type="entry name" value="CAP_GLY"/>
    <property type="match status" value="1"/>
</dbReference>
<feature type="domain" description="CAP-Gly" evidence="9">
    <location>
        <begin position="226"/>
        <end position="269"/>
    </location>
</feature>
<feature type="compositionally biased region" description="Polar residues" evidence="8">
    <location>
        <begin position="438"/>
        <end position="466"/>
    </location>
</feature>
<evidence type="ECO:0000256" key="1">
    <source>
        <dbReference type="ARBA" id="ARBA00004245"/>
    </source>
</evidence>
<feature type="compositionally biased region" description="Polar residues" evidence="8">
    <location>
        <begin position="403"/>
        <end position="423"/>
    </location>
</feature>
<dbReference type="Pfam" id="PF16641">
    <property type="entry name" value="CLIP1_ZNF"/>
    <property type="match status" value="1"/>
</dbReference>
<keyword evidence="4" id="KW-0677">Repeat</keyword>
<evidence type="ECO:0000256" key="2">
    <source>
        <dbReference type="ARBA" id="ARBA00022490"/>
    </source>
</evidence>
<proteinExistence type="predicted"/>
<feature type="compositionally biased region" description="Polar residues" evidence="8">
    <location>
        <begin position="898"/>
        <end position="909"/>
    </location>
</feature>
<feature type="compositionally biased region" description="Low complexity" evidence="8">
    <location>
        <begin position="424"/>
        <end position="436"/>
    </location>
</feature>
<keyword evidence="5 7" id="KW-0175">Coiled coil</keyword>
<organism evidence="10 11">
    <name type="scientific">Coemansia spiralis</name>
    <dbReference type="NCBI Taxonomy" id="417178"/>
    <lineage>
        <taxon>Eukaryota</taxon>
        <taxon>Fungi</taxon>
        <taxon>Fungi incertae sedis</taxon>
        <taxon>Zoopagomycota</taxon>
        <taxon>Kickxellomycotina</taxon>
        <taxon>Kickxellomycetes</taxon>
        <taxon>Kickxellales</taxon>
        <taxon>Kickxellaceae</taxon>
        <taxon>Coemansia</taxon>
    </lineage>
</organism>
<feature type="coiled-coil region" evidence="7">
    <location>
        <begin position="508"/>
        <end position="535"/>
    </location>
</feature>
<name>A0A9W8G9F4_9FUNG</name>
<accession>A0A9W8G9F4</accession>
<comment type="caution">
    <text evidence="10">The sequence shown here is derived from an EMBL/GenBank/DDBJ whole genome shotgun (WGS) entry which is preliminary data.</text>
</comment>
<dbReference type="InterPro" id="IPR036859">
    <property type="entry name" value="CAP-Gly_dom_sf"/>
</dbReference>
<dbReference type="AlphaFoldDB" id="A0A9W8G9F4"/>
<feature type="coiled-coil region" evidence="7">
    <location>
        <begin position="1068"/>
        <end position="1095"/>
    </location>
</feature>
<dbReference type="PROSITE" id="PS00845">
    <property type="entry name" value="CAP_GLY_1"/>
    <property type="match status" value="1"/>
</dbReference>
<dbReference type="PROSITE" id="PS50245">
    <property type="entry name" value="CAP_GLY_2"/>
    <property type="match status" value="1"/>
</dbReference>
<feature type="compositionally biased region" description="Polar residues" evidence="8">
    <location>
        <begin position="307"/>
        <end position="316"/>
    </location>
</feature>
<evidence type="ECO:0000256" key="5">
    <source>
        <dbReference type="ARBA" id="ARBA00023054"/>
    </source>
</evidence>
<sequence length="1247" mass="134218">MSRLPRGPAAATPAGTIGGSIRPPTSGLTVPRSLGGNFHSDMPTTPALTQRIHSGSRRATLTTATFSPPNVDGNATVARSSGIAGPAARMFGRTVSPSLPGTPGDYAQYAVTKSSGLSTIREPSRTNGLSGKHAKSPTTEPLNLRKSSNAGISTDNSLAVDSSGSSNDLFTMMRPEHELPKVNGAALAQTGHVSDMLRPGSVAGLCCGEPVLIPTEGIRGTLRYLGPIDGKQGAWAGIELDEVGKGKNDGTVAGKVYFSCPPNTGLFLAPSKVQPVFQKHGSTASPPEAEPVASVSAVVATAQPSQRTGASASKPASGNMGGRSAASSDPHRTQRRQPGRARIASEAQPRLGSAFPPSNSSTTSPAQSHRKMLPRLVSMASNAATPDIPANASRMRLPPATLSRGTSRTRPISTTESIASNRTSSPLLSRPSSRSLASGVNTDKSLLSTSPSKASTLLRTQPFSGTQDKDLLQKLSNAAMPRTAASPTVHQSDSSAGTVSGVVSRTRAVASAESIDRLQRQVDMLEAENRMLRLKNDQDKAHLTAGQMLARDLAIANGTTSPQTPRSSADLVNRLASHTMSNISSQGGTDASSSQQLKEVRDILDRERIAAKTTIEKLESEISALKISTANEIITNDAEEKHDTAVETKDVSIEFGPLQISEPQTAFKQIESDHASEILSVKNAYSELSQAFEEKVTETEMLKAQLESKTEEAASLNNRVEHNTIELEKMAEMYQSLLKEWESKHANGAHEDPELASTSGKQLEKLQREIADSESTKIQLSSELEVTKNSLSATENQLANVRQTLKDMEQKVSEYSNIYSLAAKYHNRLYQIVIRMAEHCSSGDGEFDGHSIDDIPTELAGIETSQEMESKIFNSANDYLSCLIKKADSASRYIEVSRGTNSNNGQASGQEVELPDTTHMLSQSPSDTLSESDEHNSTLQLQYLQMRVEELEVANYNLLEQRNSLLEDCEKFVDQLKIVEQESNRLMEDIEQLSVQNQKLSDDLRVASMQNSTVSLDIASLDSRFTGEILADNEGGVDVAIDAGSGADTAESAKQVQRDTTGEVGDLRRRHEREVAALQSRLADLELRKNSEIDKLQDEIGTLGNLVEDGIFREDELNKRIAYLEERERLQRSNSLSAATHASSNSTNVSFVNSASAEIQNGSGRPLNSVHNNVRKAEADLTDEETMYCDICDAASHSIADCPEITSTPINVFKQEASIDSSRPYCDNCEAFDGHWTDECPHGDEMF</sequence>
<evidence type="ECO:0000256" key="8">
    <source>
        <dbReference type="SAM" id="MobiDB-lite"/>
    </source>
</evidence>
<keyword evidence="3" id="KW-0493">Microtubule</keyword>
<feature type="compositionally biased region" description="Polar residues" evidence="8">
    <location>
        <begin position="356"/>
        <end position="367"/>
    </location>
</feature>
<feature type="region of interest" description="Disordered" evidence="8">
    <location>
        <begin position="897"/>
        <end position="936"/>
    </location>
</feature>
<dbReference type="InterPro" id="IPR032108">
    <property type="entry name" value="CLIP1_ZNF"/>
</dbReference>
<feature type="coiled-coil region" evidence="7">
    <location>
        <begin position="689"/>
        <end position="719"/>
    </location>
</feature>
<evidence type="ECO:0000256" key="4">
    <source>
        <dbReference type="ARBA" id="ARBA00022737"/>
    </source>
</evidence>
<dbReference type="PANTHER" id="PTHR18916">
    <property type="entry name" value="DYNACTIN 1-RELATED MICROTUBULE-BINDING"/>
    <property type="match status" value="1"/>
</dbReference>
<dbReference type="SUPFAM" id="SSF74924">
    <property type="entry name" value="Cap-Gly domain"/>
    <property type="match status" value="1"/>
</dbReference>
<dbReference type="OrthoDB" id="2130750at2759"/>
<dbReference type="GO" id="GO:0005874">
    <property type="term" value="C:microtubule"/>
    <property type="evidence" value="ECO:0007669"/>
    <property type="project" value="UniProtKB-KW"/>
</dbReference>
<dbReference type="Gene3D" id="2.30.30.190">
    <property type="entry name" value="CAP Gly-rich-like domain"/>
    <property type="match status" value="1"/>
</dbReference>
<feature type="region of interest" description="Disordered" evidence="8">
    <location>
        <begin position="115"/>
        <end position="163"/>
    </location>
</feature>
<dbReference type="SMART" id="SM01052">
    <property type="entry name" value="CAP_GLY"/>
    <property type="match status" value="1"/>
</dbReference>
<keyword evidence="6" id="KW-0206">Cytoskeleton</keyword>